<dbReference type="CDD" id="cd00093">
    <property type="entry name" value="HTH_XRE"/>
    <property type="match status" value="2"/>
</dbReference>
<dbReference type="Gene3D" id="1.10.260.40">
    <property type="entry name" value="lambda repressor-like DNA-binding domains"/>
    <property type="match status" value="2"/>
</dbReference>
<evidence type="ECO:0000313" key="3">
    <source>
        <dbReference type="Proteomes" id="UP001108089"/>
    </source>
</evidence>
<dbReference type="EMBL" id="JAKGCU010000024">
    <property type="protein sequence ID" value="MCF3940662.1"/>
    <property type="molecule type" value="Genomic_DNA"/>
</dbReference>
<gene>
    <name evidence="2" type="ORF">L1892_20025</name>
</gene>
<comment type="caution">
    <text evidence="2">The sequence shown here is derived from an EMBL/GenBank/DDBJ whole genome shotgun (WGS) entry which is preliminary data.</text>
</comment>
<dbReference type="Pfam" id="PF13560">
    <property type="entry name" value="HTH_31"/>
    <property type="match status" value="1"/>
</dbReference>
<accession>A0ABS9DN84</accession>
<dbReference type="InterPro" id="IPR001387">
    <property type="entry name" value="Cro/C1-type_HTH"/>
</dbReference>
<evidence type="ECO:0000259" key="1">
    <source>
        <dbReference type="PROSITE" id="PS50943"/>
    </source>
</evidence>
<keyword evidence="3" id="KW-1185">Reference proteome</keyword>
<dbReference type="PROSITE" id="PS50943">
    <property type="entry name" value="HTH_CROC1"/>
    <property type="match status" value="2"/>
</dbReference>
<name>A0ABS9DN84_9ACTN</name>
<protein>
    <submittedName>
        <fullName evidence="2">Helix-turn-helix domain-containing protein</fullName>
    </submittedName>
</protein>
<feature type="domain" description="HTH cro/C1-type" evidence="1">
    <location>
        <begin position="1"/>
        <end position="38"/>
    </location>
</feature>
<organism evidence="2 3">
    <name type="scientific">Gordonia tangerina</name>
    <dbReference type="NCBI Taxonomy" id="2911060"/>
    <lineage>
        <taxon>Bacteria</taxon>
        <taxon>Bacillati</taxon>
        <taxon>Actinomycetota</taxon>
        <taxon>Actinomycetes</taxon>
        <taxon>Mycobacteriales</taxon>
        <taxon>Gordoniaceae</taxon>
        <taxon>Gordonia</taxon>
    </lineage>
</organism>
<reference evidence="2" key="1">
    <citation type="submission" date="2022-01" db="EMBL/GenBank/DDBJ databases">
        <title>Gordonia xiamenensis sp. nov., isolated from surface seawater in Xiamen.</title>
        <authorList>
            <person name="He Y.F."/>
        </authorList>
    </citation>
    <scope>NUCLEOTIDE SEQUENCE</scope>
    <source>
        <strain evidence="2">GW1C4-4</strain>
    </source>
</reference>
<dbReference type="Pfam" id="PF01381">
    <property type="entry name" value="HTH_3"/>
    <property type="match status" value="1"/>
</dbReference>
<dbReference type="SMART" id="SM00530">
    <property type="entry name" value="HTH_XRE"/>
    <property type="match status" value="2"/>
</dbReference>
<dbReference type="InterPro" id="IPR010982">
    <property type="entry name" value="Lambda_DNA-bd_dom_sf"/>
</dbReference>
<dbReference type="Proteomes" id="UP001108089">
    <property type="component" value="Unassembled WGS sequence"/>
</dbReference>
<dbReference type="SUPFAM" id="SSF47413">
    <property type="entry name" value="lambda repressor-like DNA-binding domains"/>
    <property type="match status" value="2"/>
</dbReference>
<evidence type="ECO:0000313" key="2">
    <source>
        <dbReference type="EMBL" id="MCF3940662.1"/>
    </source>
</evidence>
<sequence>MVGISRQAVSSWLTSATVPSPTSLARVAEALGVDVSDLAPTLENTPTLVDLRVRAGLTQTAAAGRLNVGRTALGEVERGQRRDMPAGLADAMCGVYGVSRDEIDSAWDVVREERRVVLAARAAARRSRK</sequence>
<feature type="domain" description="HTH cro/C1-type" evidence="1">
    <location>
        <begin position="48"/>
        <end position="103"/>
    </location>
</feature>
<proteinExistence type="predicted"/>